<dbReference type="Pfam" id="PF12866">
    <property type="entry name" value="DUF3823"/>
    <property type="match status" value="1"/>
</dbReference>
<feature type="signal peptide" evidence="1">
    <location>
        <begin position="1"/>
        <end position="20"/>
    </location>
</feature>
<dbReference type="Proteomes" id="UP000322918">
    <property type="component" value="Unassembled WGS sequence"/>
</dbReference>
<dbReference type="EMBL" id="VWNE01000058">
    <property type="protein sequence ID" value="KAA8474821.1"/>
    <property type="molecule type" value="Genomic_DNA"/>
</dbReference>
<comment type="caution">
    <text evidence="4">The sequence shown here is derived from an EMBL/GenBank/DDBJ whole genome shotgun (WGS) entry which is preliminary data.</text>
</comment>
<dbReference type="InterPro" id="IPR041186">
    <property type="entry name" value="DUF3823_C"/>
</dbReference>
<proteinExistence type="predicted"/>
<keyword evidence="1" id="KW-0732">Signal</keyword>
<accession>A0A5M9GM20</accession>
<sequence length="231" mass="25409">MKKEFNYILAVLLIVLASCAKDNYDAPSSTFQGRITYQGEPVNVEEGQVRFQLWESGWGKLTAIDVAIKQDGGFSALLFDAQYKLVFPSGQGPFMTMSNGASKDTTNLTLNGNQTMDIEVIPYYMVRNAQFTYNSGNITAHCRIDKIISDANAKDIERVTLYINKTQFVSGGTQIANADLAISPSTDWTNVNMSVSVPAMVPAQNYVFARIGVKIAGVEDLVFSPVMKVEF</sequence>
<dbReference type="PROSITE" id="PS51257">
    <property type="entry name" value="PROKAR_LIPOPROTEIN"/>
    <property type="match status" value="1"/>
</dbReference>
<evidence type="ECO:0000259" key="2">
    <source>
        <dbReference type="Pfam" id="PF12866"/>
    </source>
</evidence>
<organism evidence="4 5">
    <name type="scientific">Arcticibacter tournemirensis</name>
    <dbReference type="NCBI Taxonomy" id="699437"/>
    <lineage>
        <taxon>Bacteria</taxon>
        <taxon>Pseudomonadati</taxon>
        <taxon>Bacteroidota</taxon>
        <taxon>Sphingobacteriia</taxon>
        <taxon>Sphingobacteriales</taxon>
        <taxon>Sphingobacteriaceae</taxon>
        <taxon>Arcticibacter</taxon>
    </lineage>
</organism>
<dbReference type="Gene3D" id="2.60.40.1120">
    <property type="entry name" value="Carboxypeptidase-like, regulatory domain"/>
    <property type="match status" value="1"/>
</dbReference>
<name>A0A5M9GM20_9SPHI</name>
<evidence type="ECO:0000259" key="3">
    <source>
        <dbReference type="Pfam" id="PF18003"/>
    </source>
</evidence>
<dbReference type="InterPro" id="IPR024278">
    <property type="entry name" value="DUF3823_N"/>
</dbReference>
<dbReference type="RefSeq" id="WP_141815532.1">
    <property type="nucleotide sequence ID" value="NZ_VFPL01000001.1"/>
</dbReference>
<feature type="chain" id="PRO_5024435801" evidence="1">
    <location>
        <begin position="21"/>
        <end position="231"/>
    </location>
</feature>
<evidence type="ECO:0000256" key="1">
    <source>
        <dbReference type="SAM" id="SignalP"/>
    </source>
</evidence>
<dbReference type="Pfam" id="PF18003">
    <property type="entry name" value="DUF3823_C"/>
    <property type="match status" value="1"/>
</dbReference>
<evidence type="ECO:0000313" key="4">
    <source>
        <dbReference type="EMBL" id="KAA8474821.1"/>
    </source>
</evidence>
<reference evidence="4 5" key="1">
    <citation type="submission" date="2019-09" db="EMBL/GenBank/DDBJ databases">
        <title>Pararcticibacter amylolyticus gen. nov., sp. nov., isolated from a rottenly hemp rope, and reclassification of Pedobacter tournemirensis as Pararcticibacter tournemirensis comb. nov.</title>
        <authorList>
            <person name="Cai Y."/>
        </authorList>
    </citation>
    <scope>NUCLEOTIDE SEQUENCE [LARGE SCALE GENOMIC DNA]</scope>
    <source>
        <strain evidence="4 5">TF5-37.2-LB10</strain>
    </source>
</reference>
<dbReference type="AlphaFoldDB" id="A0A5M9GM20"/>
<protein>
    <submittedName>
        <fullName evidence="4">DUF3823 domain-containing protein</fullName>
    </submittedName>
</protein>
<keyword evidence="5" id="KW-1185">Reference proteome</keyword>
<feature type="domain" description="DUF3823" evidence="3">
    <location>
        <begin position="124"/>
        <end position="228"/>
    </location>
</feature>
<gene>
    <name evidence="4" type="ORF">F1649_21985</name>
</gene>
<evidence type="ECO:0000313" key="5">
    <source>
        <dbReference type="Proteomes" id="UP000322918"/>
    </source>
</evidence>
<dbReference type="OrthoDB" id="1433240at2"/>
<feature type="domain" description="DUF3823" evidence="2">
    <location>
        <begin position="29"/>
        <end position="121"/>
    </location>
</feature>
<dbReference type="Gene3D" id="2.60.40.2060">
    <property type="match status" value="1"/>
</dbReference>